<proteinExistence type="predicted"/>
<gene>
    <name evidence="1" type="ORF">KP509_13G000900</name>
</gene>
<keyword evidence="2" id="KW-1185">Reference proteome</keyword>
<evidence type="ECO:0000313" key="1">
    <source>
        <dbReference type="EMBL" id="KAH7420300.1"/>
    </source>
</evidence>
<dbReference type="AlphaFoldDB" id="A0A8T2TCG8"/>
<protein>
    <submittedName>
        <fullName evidence="1">Uncharacterized protein</fullName>
    </submittedName>
</protein>
<dbReference type="Proteomes" id="UP000825935">
    <property type="component" value="Chromosome 13"/>
</dbReference>
<accession>A0A8T2TCG8</accession>
<dbReference type="EMBL" id="CM035418">
    <property type="protein sequence ID" value="KAH7420300.1"/>
    <property type="molecule type" value="Genomic_DNA"/>
</dbReference>
<name>A0A8T2TCG8_CERRI</name>
<comment type="caution">
    <text evidence="1">The sequence shown here is derived from an EMBL/GenBank/DDBJ whole genome shotgun (WGS) entry which is preliminary data.</text>
</comment>
<reference evidence="1" key="1">
    <citation type="submission" date="2021-08" db="EMBL/GenBank/DDBJ databases">
        <title>WGS assembly of Ceratopteris richardii.</title>
        <authorList>
            <person name="Marchant D.B."/>
            <person name="Chen G."/>
            <person name="Jenkins J."/>
            <person name="Shu S."/>
            <person name="Leebens-Mack J."/>
            <person name="Grimwood J."/>
            <person name="Schmutz J."/>
            <person name="Soltis P."/>
            <person name="Soltis D."/>
            <person name="Chen Z.-H."/>
        </authorList>
    </citation>
    <scope>NUCLEOTIDE SEQUENCE</scope>
    <source>
        <strain evidence="1">Whitten #5841</strain>
        <tissue evidence="1">Leaf</tissue>
    </source>
</reference>
<organism evidence="1 2">
    <name type="scientific">Ceratopteris richardii</name>
    <name type="common">Triangle waterfern</name>
    <dbReference type="NCBI Taxonomy" id="49495"/>
    <lineage>
        <taxon>Eukaryota</taxon>
        <taxon>Viridiplantae</taxon>
        <taxon>Streptophyta</taxon>
        <taxon>Embryophyta</taxon>
        <taxon>Tracheophyta</taxon>
        <taxon>Polypodiopsida</taxon>
        <taxon>Polypodiidae</taxon>
        <taxon>Polypodiales</taxon>
        <taxon>Pteridineae</taxon>
        <taxon>Pteridaceae</taxon>
        <taxon>Parkerioideae</taxon>
        <taxon>Ceratopteris</taxon>
    </lineage>
</organism>
<sequence>MHNYSCFILIPPYQIMSVLLRVIQKKEKKEKKEKGILIERCFKSLFNCIIPALKIEGNALNVKVKVRCAFSSWRCDTEFAGSSLSYGVLRVKGFLQLLVISNLMSMKRPLIIW</sequence>
<evidence type="ECO:0000313" key="2">
    <source>
        <dbReference type="Proteomes" id="UP000825935"/>
    </source>
</evidence>